<dbReference type="Proteomes" id="UP000005143">
    <property type="component" value="Unassembled WGS sequence"/>
</dbReference>
<dbReference type="PANTHER" id="PTHR23088">
    <property type="entry name" value="NITRILASE-RELATED"/>
    <property type="match status" value="1"/>
</dbReference>
<dbReference type="EMBL" id="AGUD01000049">
    <property type="protein sequence ID" value="EHN12061.1"/>
    <property type="molecule type" value="Genomic_DNA"/>
</dbReference>
<evidence type="ECO:0000259" key="2">
    <source>
        <dbReference type="PROSITE" id="PS50263"/>
    </source>
</evidence>
<keyword evidence="3" id="KW-0378">Hydrolase</keyword>
<dbReference type="AlphaFoldDB" id="H0E2P7"/>
<dbReference type="OrthoDB" id="9811121at2"/>
<dbReference type="Gene3D" id="3.60.110.10">
    <property type="entry name" value="Carbon-nitrogen hydrolase"/>
    <property type="match status" value="1"/>
</dbReference>
<proteinExistence type="inferred from homology"/>
<dbReference type="RefSeq" id="WP_007571735.1">
    <property type="nucleotide sequence ID" value="NZ_AGUD01000049.1"/>
</dbReference>
<dbReference type="InterPro" id="IPR036526">
    <property type="entry name" value="C-N_Hydrolase_sf"/>
</dbReference>
<comment type="caution">
    <text evidence="3">The sequence shown here is derived from an EMBL/GenBank/DDBJ whole genome shotgun (WGS) entry which is preliminary data.</text>
</comment>
<evidence type="ECO:0000313" key="3">
    <source>
        <dbReference type="EMBL" id="EHN12061.1"/>
    </source>
</evidence>
<dbReference type="Pfam" id="PF00795">
    <property type="entry name" value="CN_hydrolase"/>
    <property type="match status" value="1"/>
</dbReference>
<dbReference type="CDD" id="cd07197">
    <property type="entry name" value="nitrilase"/>
    <property type="match status" value="1"/>
</dbReference>
<dbReference type="GO" id="GO:0016787">
    <property type="term" value="F:hydrolase activity"/>
    <property type="evidence" value="ECO:0007669"/>
    <property type="project" value="UniProtKB-KW"/>
</dbReference>
<protein>
    <submittedName>
        <fullName evidence="3">Amidohydrolase-like protein</fullName>
    </submittedName>
</protein>
<dbReference type="InterPro" id="IPR003010">
    <property type="entry name" value="C-N_Hydrolase"/>
</dbReference>
<organism evidence="3 4">
    <name type="scientific">Patulibacter medicamentivorans</name>
    <dbReference type="NCBI Taxonomy" id="1097667"/>
    <lineage>
        <taxon>Bacteria</taxon>
        <taxon>Bacillati</taxon>
        <taxon>Actinomycetota</taxon>
        <taxon>Thermoleophilia</taxon>
        <taxon>Solirubrobacterales</taxon>
        <taxon>Patulibacteraceae</taxon>
        <taxon>Patulibacter</taxon>
    </lineage>
</organism>
<dbReference type="PROSITE" id="PS50263">
    <property type="entry name" value="CN_HYDROLASE"/>
    <property type="match status" value="1"/>
</dbReference>
<sequence length="336" mass="36950">MPAATRVVAVQLAVRLGEIDANLRHIEDVIGQAVREHQPQMVFLPEVSTTPNICHPAMRTCALPVDGPALALYRRLAREHDCTIGAGALTIRGRDTFNTYYVVEPDGTAHLHDKDQPTMWENAFYAAGRDEGIAETARGAIGVANGFEWMRTRTAARLRGRVRLLAGGMCFPSFPQWALTRPWFWDRDHATMLQLARETPGRMARLVGAPAVHPSHVGEITMRTPMMNGIAWPTIMLGETQITDAQGRSLGRLAYEDGEGWIAADVELTEPRPLDPLPGSFWNTSLPASVHAVWHLTNVHGRASYALRRARGRHPWQQDAGYGCDLPAVAAPPAAP</sequence>
<reference evidence="3 4" key="1">
    <citation type="journal article" date="2013" name="Biodegradation">
        <title>Quantitative proteomic analysis of ibuprofen-degrading Patulibacter sp. strain I11.</title>
        <authorList>
            <person name="Almeida B."/>
            <person name="Kjeldal H."/>
            <person name="Lolas I."/>
            <person name="Knudsen A.D."/>
            <person name="Carvalho G."/>
            <person name="Nielsen K.L."/>
            <person name="Barreto Crespo M.T."/>
            <person name="Stensballe A."/>
            <person name="Nielsen J.L."/>
        </authorList>
    </citation>
    <scope>NUCLEOTIDE SEQUENCE [LARGE SCALE GENOMIC DNA]</scope>
    <source>
        <strain evidence="3 4">I11</strain>
    </source>
</reference>
<evidence type="ECO:0000313" key="4">
    <source>
        <dbReference type="Proteomes" id="UP000005143"/>
    </source>
</evidence>
<gene>
    <name evidence="3" type="ORF">PAI11_10600</name>
</gene>
<dbReference type="PANTHER" id="PTHR23088:SF27">
    <property type="entry name" value="DEAMINATED GLUTATHIONE AMIDASE"/>
    <property type="match status" value="1"/>
</dbReference>
<evidence type="ECO:0000256" key="1">
    <source>
        <dbReference type="ARBA" id="ARBA00010613"/>
    </source>
</evidence>
<name>H0E2P7_9ACTN</name>
<accession>H0E2P7</accession>
<comment type="similarity">
    <text evidence="1">Belongs to the carbon-nitrogen hydrolase superfamily. NIT1/NIT2 family.</text>
</comment>
<keyword evidence="4" id="KW-1185">Reference proteome</keyword>
<feature type="domain" description="CN hydrolase" evidence="2">
    <location>
        <begin position="5"/>
        <end position="268"/>
    </location>
</feature>
<dbReference type="SUPFAM" id="SSF56317">
    <property type="entry name" value="Carbon-nitrogen hydrolase"/>
    <property type="match status" value="1"/>
</dbReference>